<dbReference type="Pfam" id="PF04965">
    <property type="entry name" value="GPW_gp25"/>
    <property type="match status" value="1"/>
</dbReference>
<evidence type="ECO:0000259" key="1">
    <source>
        <dbReference type="Pfam" id="PF04965"/>
    </source>
</evidence>
<dbReference type="SUPFAM" id="SSF160719">
    <property type="entry name" value="gpW/gp25-like"/>
    <property type="match status" value="1"/>
</dbReference>
<evidence type="ECO:0000313" key="2">
    <source>
        <dbReference type="EMBL" id="RRB07761.1"/>
    </source>
</evidence>
<feature type="domain" description="IraD/Gp25-like" evidence="1">
    <location>
        <begin position="31"/>
        <end position="119"/>
    </location>
</feature>
<reference evidence="2 3" key="1">
    <citation type="submission" date="2018-11" db="EMBL/GenBank/DDBJ databases">
        <authorList>
            <person name="Zhou Z."/>
            <person name="Wang G."/>
        </authorList>
    </citation>
    <scope>NUCLEOTIDE SEQUENCE [LARGE SCALE GENOMIC DNA]</scope>
    <source>
        <strain evidence="2 3">KCTC52004</strain>
    </source>
</reference>
<name>A0A3P1C304_9BACT</name>
<dbReference type="Gene3D" id="3.10.450.40">
    <property type="match status" value="1"/>
</dbReference>
<dbReference type="OrthoDB" id="9802846at2"/>
<comment type="caution">
    <text evidence="2">The sequence shown here is derived from an EMBL/GenBank/DDBJ whole genome shotgun (WGS) entry which is preliminary data.</text>
</comment>
<dbReference type="InterPro" id="IPR007048">
    <property type="entry name" value="IraD/Gp25-like"/>
</dbReference>
<dbReference type="EMBL" id="RQJO01000007">
    <property type="protein sequence ID" value="RRB07761.1"/>
    <property type="molecule type" value="Genomic_DNA"/>
</dbReference>
<dbReference type="Proteomes" id="UP000271925">
    <property type="component" value="Unassembled WGS sequence"/>
</dbReference>
<dbReference type="AlphaFoldDB" id="A0A3P1C304"/>
<evidence type="ECO:0000313" key="3">
    <source>
        <dbReference type="Proteomes" id="UP000271925"/>
    </source>
</evidence>
<protein>
    <recommendedName>
        <fullName evidence="1">IraD/Gp25-like domain-containing protein</fullName>
    </recommendedName>
</protein>
<sequence length="134" mass="15258">MDPFEQTFLGRGWAFPPEFNPVSGQAKMLSNEEDIQSSLKILLATRVGERIMQPSFGCNLDIMLFEPISTTLKARVKDLVFTAIYNYEPRIRPLSVSLIGKDEDGIVEVEVEYEVKATNSRYNLVYPFYLNEGV</sequence>
<organism evidence="2 3">
    <name type="scientific">Larkinella rosea</name>
    <dbReference type="NCBI Taxonomy" id="2025312"/>
    <lineage>
        <taxon>Bacteria</taxon>
        <taxon>Pseudomonadati</taxon>
        <taxon>Bacteroidota</taxon>
        <taxon>Cytophagia</taxon>
        <taxon>Cytophagales</taxon>
        <taxon>Spirosomataceae</taxon>
        <taxon>Larkinella</taxon>
    </lineage>
</organism>
<gene>
    <name evidence="2" type="ORF">EHT25_08300</name>
</gene>
<dbReference type="RefSeq" id="WP_124873171.1">
    <property type="nucleotide sequence ID" value="NZ_RQJO01000007.1"/>
</dbReference>
<proteinExistence type="predicted"/>
<accession>A0A3P1C304</accession>
<keyword evidence="3" id="KW-1185">Reference proteome</keyword>